<organism evidence="3 4">
    <name type="scientific">Streptomyces daliensis</name>
    <dbReference type="NCBI Taxonomy" id="299421"/>
    <lineage>
        <taxon>Bacteria</taxon>
        <taxon>Bacillati</taxon>
        <taxon>Actinomycetota</taxon>
        <taxon>Actinomycetes</taxon>
        <taxon>Kitasatosporales</taxon>
        <taxon>Streptomycetaceae</taxon>
        <taxon>Streptomyces</taxon>
    </lineage>
</organism>
<protein>
    <submittedName>
        <fullName evidence="3">Nitroreductase family protein</fullName>
    </submittedName>
</protein>
<comment type="caution">
    <text evidence="3">The sequence shown here is derived from an EMBL/GenBank/DDBJ whole genome shotgun (WGS) entry which is preliminary data.</text>
</comment>
<dbReference type="InterPro" id="IPR052530">
    <property type="entry name" value="NAD(P)H_nitroreductase"/>
</dbReference>
<feature type="compositionally biased region" description="Low complexity" evidence="1">
    <location>
        <begin position="181"/>
        <end position="200"/>
    </location>
</feature>
<evidence type="ECO:0000313" key="4">
    <source>
        <dbReference type="Proteomes" id="UP000675554"/>
    </source>
</evidence>
<dbReference type="Pfam" id="PF00881">
    <property type="entry name" value="Nitroreductase"/>
    <property type="match status" value="1"/>
</dbReference>
<evidence type="ECO:0000256" key="1">
    <source>
        <dbReference type="SAM" id="MobiDB-lite"/>
    </source>
</evidence>
<dbReference type="Gene3D" id="3.40.109.10">
    <property type="entry name" value="NADH Oxidase"/>
    <property type="match status" value="1"/>
</dbReference>
<feature type="compositionally biased region" description="Low complexity" evidence="1">
    <location>
        <begin position="223"/>
        <end position="232"/>
    </location>
</feature>
<dbReference type="PANTHER" id="PTHR43821:SF1">
    <property type="entry name" value="NAD(P)H NITROREDUCTASE YDJA-RELATED"/>
    <property type="match status" value="1"/>
</dbReference>
<name>A0A8T4IKD3_9ACTN</name>
<feature type="region of interest" description="Disordered" evidence="1">
    <location>
        <begin position="153"/>
        <end position="239"/>
    </location>
</feature>
<evidence type="ECO:0000313" key="3">
    <source>
        <dbReference type="EMBL" id="MBR7672409.1"/>
    </source>
</evidence>
<dbReference type="PANTHER" id="PTHR43821">
    <property type="entry name" value="NAD(P)H NITROREDUCTASE YDJA-RELATED"/>
    <property type="match status" value="1"/>
</dbReference>
<dbReference type="Proteomes" id="UP000675554">
    <property type="component" value="Unassembled WGS sequence"/>
</dbReference>
<dbReference type="EMBL" id="JAGSMN010000098">
    <property type="protein sequence ID" value="MBR7672409.1"/>
    <property type="molecule type" value="Genomic_DNA"/>
</dbReference>
<keyword evidence="4" id="KW-1185">Reference proteome</keyword>
<proteinExistence type="predicted"/>
<feature type="domain" description="Nitroreductase" evidence="2">
    <location>
        <begin position="9"/>
        <end position="156"/>
    </location>
</feature>
<evidence type="ECO:0000259" key="2">
    <source>
        <dbReference type="Pfam" id="PF00881"/>
    </source>
</evidence>
<sequence length="239" mass="25431">MELTEAVLTRRSRKDLAEPAPDTAEFTALLQAAASAPDHGRLRPWRWVLLRGAQRSLLGAAFAAHAPAPARDRAAAKARRAPLLASVVFAPRRDTSVPEWEQLAATAGVVHSLELLLHDRGWGSIWRTGREVDSPVVRETLGVAPDEKLLGWLYIGTPPPEQQEQSEPETGEREEGGGTSTQGNGAAPGPRAALRPGAPRRVPKRTAPVDALVSTALPPYPPSAGTAPAASSLRRRSAS</sequence>
<dbReference type="SUPFAM" id="SSF55469">
    <property type="entry name" value="FMN-dependent nitroreductase-like"/>
    <property type="match status" value="1"/>
</dbReference>
<dbReference type="InterPro" id="IPR029479">
    <property type="entry name" value="Nitroreductase"/>
</dbReference>
<dbReference type="InterPro" id="IPR000415">
    <property type="entry name" value="Nitroreductase-like"/>
</dbReference>
<dbReference type="GO" id="GO:0016491">
    <property type="term" value="F:oxidoreductase activity"/>
    <property type="evidence" value="ECO:0007669"/>
    <property type="project" value="InterPro"/>
</dbReference>
<dbReference type="AlphaFoldDB" id="A0A8T4IKD3"/>
<reference evidence="3" key="1">
    <citation type="submission" date="2021-04" db="EMBL/GenBank/DDBJ databases">
        <title>Sequencing of actinobacteria type strains.</title>
        <authorList>
            <person name="Nguyen G.-S."/>
            <person name="Wentzel A."/>
        </authorList>
    </citation>
    <scope>NUCLEOTIDE SEQUENCE</scope>
    <source>
        <strain evidence="3">DSM 42095</strain>
    </source>
</reference>
<gene>
    <name evidence="3" type="ORF">KDA82_05050</name>
</gene>
<accession>A0A8T4IKD3</accession>